<dbReference type="GeneID" id="103329203"/>
<dbReference type="InterPro" id="IPR006693">
    <property type="entry name" value="AB_hydrolase_lipase"/>
</dbReference>
<accession>A0ABM1LN83</accession>
<feature type="signal peptide" evidence="1">
    <location>
        <begin position="1"/>
        <end position="21"/>
    </location>
</feature>
<protein>
    <submittedName>
        <fullName evidence="4">Triacylglycerol lipase 2-like</fullName>
    </submittedName>
</protein>
<keyword evidence="3" id="KW-1185">Reference proteome</keyword>
<evidence type="ECO:0000313" key="3">
    <source>
        <dbReference type="Proteomes" id="UP000694861"/>
    </source>
</evidence>
<keyword evidence="1" id="KW-0732">Signal</keyword>
<dbReference type="Gene3D" id="3.40.50.1820">
    <property type="entry name" value="alpha/beta hydrolase"/>
    <property type="match status" value="1"/>
</dbReference>
<dbReference type="Pfam" id="PF04083">
    <property type="entry name" value="Abhydro_lipase"/>
    <property type="match status" value="1"/>
</dbReference>
<reference evidence="3" key="1">
    <citation type="journal article" date="2012" name="Nat. Commun.">
        <title>The genome of Prunus mume.</title>
        <authorList>
            <person name="Zhang Q."/>
            <person name="Chen W."/>
            <person name="Sun L."/>
            <person name="Zhao F."/>
            <person name="Huang B."/>
            <person name="Yang W."/>
            <person name="Tao Y."/>
            <person name="Wang J."/>
            <person name="Yuan Z."/>
            <person name="Fan G."/>
            <person name="Xing Z."/>
            <person name="Han C."/>
            <person name="Pan H."/>
            <person name="Zhong X."/>
            <person name="Shi W."/>
            <person name="Liang X."/>
            <person name="Du D."/>
            <person name="Sun F."/>
            <person name="Xu Z."/>
            <person name="Hao R."/>
            <person name="Lv T."/>
            <person name="Lv Y."/>
            <person name="Zheng Z."/>
            <person name="Sun M."/>
            <person name="Luo L."/>
            <person name="Cai M."/>
            <person name="Gao Y."/>
            <person name="Wang J."/>
            <person name="Yin Y."/>
            <person name="Xu X."/>
            <person name="Cheng T."/>
            <person name="Wang J."/>
        </authorList>
    </citation>
    <scope>NUCLEOTIDE SEQUENCE [LARGE SCALE GENOMIC DNA]</scope>
</reference>
<dbReference type="InterPro" id="IPR029058">
    <property type="entry name" value="AB_hydrolase_fold"/>
</dbReference>
<dbReference type="PANTHER" id="PTHR11005">
    <property type="entry name" value="LYSOSOMAL ACID LIPASE-RELATED"/>
    <property type="match status" value="1"/>
</dbReference>
<gene>
    <name evidence="4" type="primary">LOC103329203</name>
</gene>
<dbReference type="Proteomes" id="UP000694861">
    <property type="component" value="Linkage group LG4"/>
</dbReference>
<reference evidence="4" key="2">
    <citation type="submission" date="2025-08" db="UniProtKB">
        <authorList>
            <consortium name="RefSeq"/>
        </authorList>
    </citation>
    <scope>IDENTIFICATION</scope>
</reference>
<evidence type="ECO:0000256" key="1">
    <source>
        <dbReference type="SAM" id="SignalP"/>
    </source>
</evidence>
<proteinExistence type="predicted"/>
<evidence type="ECO:0000259" key="2">
    <source>
        <dbReference type="Pfam" id="PF04083"/>
    </source>
</evidence>
<evidence type="ECO:0000313" key="4">
    <source>
        <dbReference type="RefSeq" id="XP_016648860.1"/>
    </source>
</evidence>
<organism evidence="3 4">
    <name type="scientific">Prunus mume</name>
    <name type="common">Japanese apricot</name>
    <name type="synonym">Armeniaca mume</name>
    <dbReference type="NCBI Taxonomy" id="102107"/>
    <lineage>
        <taxon>Eukaryota</taxon>
        <taxon>Viridiplantae</taxon>
        <taxon>Streptophyta</taxon>
        <taxon>Embryophyta</taxon>
        <taxon>Tracheophyta</taxon>
        <taxon>Spermatophyta</taxon>
        <taxon>Magnoliopsida</taxon>
        <taxon>eudicotyledons</taxon>
        <taxon>Gunneridae</taxon>
        <taxon>Pentapetalae</taxon>
        <taxon>rosids</taxon>
        <taxon>fabids</taxon>
        <taxon>Rosales</taxon>
        <taxon>Rosaceae</taxon>
        <taxon>Amygdaloideae</taxon>
        <taxon>Amygdaleae</taxon>
        <taxon>Prunus</taxon>
    </lineage>
</organism>
<feature type="domain" description="Partial AB-hydrolase lipase" evidence="2">
    <location>
        <begin position="40"/>
        <end position="89"/>
    </location>
</feature>
<sequence>MENPPTILLVLALLCVSVVAATRTKLQSINNLDVVGICKSMVETQGYTCQEHQVTTADGYILGLQRIPKGRSGNEIPDRQPVLLQHGLLLVCT</sequence>
<feature type="chain" id="PRO_5047511961" evidence="1">
    <location>
        <begin position="22"/>
        <end position="93"/>
    </location>
</feature>
<name>A0ABM1LN83_PRUMU</name>
<dbReference type="RefSeq" id="XP_016648860.1">
    <property type="nucleotide sequence ID" value="XM_016793374.1"/>
</dbReference>